<dbReference type="GO" id="GO:0019706">
    <property type="term" value="F:protein-cysteine S-palmitoyltransferase activity"/>
    <property type="evidence" value="ECO:0007669"/>
    <property type="project" value="UniProtKB-EC"/>
</dbReference>
<feature type="region of interest" description="Disordered" evidence="8">
    <location>
        <begin position="364"/>
        <end position="405"/>
    </location>
</feature>
<protein>
    <recommendedName>
        <fullName evidence="7">Palmitoyltransferase</fullName>
        <ecNumber evidence="7">2.3.1.225</ecNumber>
    </recommendedName>
</protein>
<dbReference type="Proteomes" id="UP001162640">
    <property type="component" value="Unassembled WGS sequence"/>
</dbReference>
<dbReference type="Pfam" id="PF01529">
    <property type="entry name" value="DHHC"/>
    <property type="match status" value="1"/>
</dbReference>
<dbReference type="GO" id="GO:0005783">
    <property type="term" value="C:endoplasmic reticulum"/>
    <property type="evidence" value="ECO:0007669"/>
    <property type="project" value="TreeGrafter"/>
</dbReference>
<evidence type="ECO:0000259" key="9">
    <source>
        <dbReference type="Pfam" id="PF01529"/>
    </source>
</evidence>
<dbReference type="GO" id="GO:0016020">
    <property type="term" value="C:membrane"/>
    <property type="evidence" value="ECO:0007669"/>
    <property type="project" value="UniProtKB-SubCell"/>
</dbReference>
<comment type="caution">
    <text evidence="10">The sequence shown here is derived from an EMBL/GenBank/DDBJ whole genome shotgun (WGS) entry which is preliminary data.</text>
</comment>
<evidence type="ECO:0000313" key="11">
    <source>
        <dbReference type="Proteomes" id="UP001162640"/>
    </source>
</evidence>
<sequence>MSVLNSPQAPLPPSLLKMSTPYTIIFLTIYFTFVITLVLICFVLSDDHPLSILCIRTLPKILLSPFPPSLRNKLLGSYDWIVNKPNPLMQITYLSIVTSAYYTMLTSGYPLIPNPYMRSWHKDFGYVVFGICYWTFYKACTVSPGDLREETVERYDNYSYDNVLYIERVCETTKFRKIARSKYDRTVGKQIPRFDHFCVWLNNVVGEENYRYFLLFIIVHFLMLSYGTLASWWCILYVVKRDNLWESTYYQNSTGKNVKASWGIVVKYLGYHEMGLCGLLILAGVMGIVMFGFVIFHVYICATGRSTNEFFKWRDIQGWHKRARRRYDNTSEEDRGPRFDISKAEYEMVGVDLNKDVGCVSVTSSTTSSSKNSEKEEALNDDEKEEADESNVQDPGPFPKNIYDRGVWGNFGEVIWPRSLRESGGETKQKKTHGGGGSKKKKKKKKN</sequence>
<evidence type="ECO:0000256" key="7">
    <source>
        <dbReference type="RuleBase" id="RU079119"/>
    </source>
</evidence>
<proteinExistence type="inferred from homology"/>
<keyword evidence="3 7" id="KW-0812">Transmembrane</keyword>
<keyword evidence="4 7" id="KW-1133">Transmembrane helix</keyword>
<dbReference type="AlphaFoldDB" id="A0A9W6ZF76"/>
<dbReference type="PANTHER" id="PTHR22883">
    <property type="entry name" value="ZINC FINGER DHHC DOMAIN CONTAINING PROTEIN"/>
    <property type="match status" value="1"/>
</dbReference>
<dbReference type="InterPro" id="IPR001594">
    <property type="entry name" value="Palmitoyltrfase_DHHC"/>
</dbReference>
<dbReference type="GO" id="GO:0006612">
    <property type="term" value="P:protein targeting to membrane"/>
    <property type="evidence" value="ECO:0007669"/>
    <property type="project" value="TreeGrafter"/>
</dbReference>
<accession>A0A9W6ZF76</accession>
<organism evidence="10 11">
    <name type="scientific">Triparma laevis f. inornata</name>
    <dbReference type="NCBI Taxonomy" id="1714386"/>
    <lineage>
        <taxon>Eukaryota</taxon>
        <taxon>Sar</taxon>
        <taxon>Stramenopiles</taxon>
        <taxon>Ochrophyta</taxon>
        <taxon>Bolidophyceae</taxon>
        <taxon>Parmales</taxon>
        <taxon>Triparmaceae</taxon>
        <taxon>Triparma</taxon>
    </lineage>
</organism>
<evidence type="ECO:0000256" key="5">
    <source>
        <dbReference type="ARBA" id="ARBA00023136"/>
    </source>
</evidence>
<dbReference type="PANTHER" id="PTHR22883:SF445">
    <property type="entry name" value="PALMITOYLTRANSFERASE"/>
    <property type="match status" value="1"/>
</dbReference>
<dbReference type="EMBL" id="BLQM01000032">
    <property type="protein sequence ID" value="GMH53294.1"/>
    <property type="molecule type" value="Genomic_DNA"/>
</dbReference>
<feature type="transmembrane region" description="Helical" evidence="7">
    <location>
        <begin position="20"/>
        <end position="44"/>
    </location>
</feature>
<feature type="transmembrane region" description="Helical" evidence="7">
    <location>
        <begin position="91"/>
        <end position="112"/>
    </location>
</feature>
<comment type="similarity">
    <text evidence="7">Belongs to the DHHC palmitoyltransferase family.</text>
</comment>
<reference evidence="11" key="1">
    <citation type="journal article" date="2023" name="Commun. Biol.">
        <title>Genome analysis of Parmales, the sister group of diatoms, reveals the evolutionary specialization of diatoms from phago-mixotrophs to photoautotrophs.</title>
        <authorList>
            <person name="Ban H."/>
            <person name="Sato S."/>
            <person name="Yoshikawa S."/>
            <person name="Yamada K."/>
            <person name="Nakamura Y."/>
            <person name="Ichinomiya M."/>
            <person name="Sato N."/>
            <person name="Blanc-Mathieu R."/>
            <person name="Endo H."/>
            <person name="Kuwata A."/>
            <person name="Ogata H."/>
        </authorList>
    </citation>
    <scope>NUCLEOTIDE SEQUENCE [LARGE SCALE GENOMIC DNA]</scope>
</reference>
<dbReference type="EC" id="2.3.1.225" evidence="7"/>
<feature type="transmembrane region" description="Helical" evidence="7">
    <location>
        <begin position="276"/>
        <end position="300"/>
    </location>
</feature>
<comment type="domain">
    <text evidence="7">The DHHC domain is required for palmitoyltransferase activity.</text>
</comment>
<comment type="catalytic activity">
    <reaction evidence="7">
        <text>L-cysteinyl-[protein] + hexadecanoyl-CoA = S-hexadecanoyl-L-cysteinyl-[protein] + CoA</text>
        <dbReference type="Rhea" id="RHEA:36683"/>
        <dbReference type="Rhea" id="RHEA-COMP:10131"/>
        <dbReference type="Rhea" id="RHEA-COMP:11032"/>
        <dbReference type="ChEBI" id="CHEBI:29950"/>
        <dbReference type="ChEBI" id="CHEBI:57287"/>
        <dbReference type="ChEBI" id="CHEBI:57379"/>
        <dbReference type="ChEBI" id="CHEBI:74151"/>
        <dbReference type="EC" id="2.3.1.225"/>
    </reaction>
</comment>
<comment type="subcellular location">
    <subcellularLocation>
        <location evidence="1">Membrane</location>
        <topology evidence="1">Multi-pass membrane protein</topology>
    </subcellularLocation>
</comment>
<keyword evidence="5 7" id="KW-0472">Membrane</keyword>
<keyword evidence="2 7" id="KW-0808">Transferase</keyword>
<evidence type="ECO:0000256" key="1">
    <source>
        <dbReference type="ARBA" id="ARBA00004141"/>
    </source>
</evidence>
<evidence type="ECO:0000256" key="3">
    <source>
        <dbReference type="ARBA" id="ARBA00022692"/>
    </source>
</evidence>
<evidence type="ECO:0000256" key="2">
    <source>
        <dbReference type="ARBA" id="ARBA00022679"/>
    </source>
</evidence>
<feature type="compositionally biased region" description="Basic residues" evidence="8">
    <location>
        <begin position="430"/>
        <end position="447"/>
    </location>
</feature>
<feature type="compositionally biased region" description="Basic and acidic residues" evidence="8">
    <location>
        <begin position="419"/>
        <end position="429"/>
    </location>
</feature>
<evidence type="ECO:0000256" key="8">
    <source>
        <dbReference type="SAM" id="MobiDB-lite"/>
    </source>
</evidence>
<dbReference type="PROSITE" id="PS50216">
    <property type="entry name" value="DHHC"/>
    <property type="match status" value="1"/>
</dbReference>
<feature type="domain" description="Palmitoyltransferase DHHC" evidence="9">
    <location>
        <begin position="167"/>
        <end position="313"/>
    </location>
</feature>
<evidence type="ECO:0000313" key="10">
    <source>
        <dbReference type="EMBL" id="GMH53294.1"/>
    </source>
</evidence>
<feature type="region of interest" description="Disordered" evidence="8">
    <location>
        <begin position="418"/>
        <end position="447"/>
    </location>
</feature>
<feature type="transmembrane region" description="Helical" evidence="7">
    <location>
        <begin position="212"/>
        <end position="239"/>
    </location>
</feature>
<dbReference type="InterPro" id="IPR039859">
    <property type="entry name" value="PFA4/ZDH16/20/ERF2-like"/>
</dbReference>
<feature type="compositionally biased region" description="Acidic residues" evidence="8">
    <location>
        <begin position="379"/>
        <end position="391"/>
    </location>
</feature>
<dbReference type="GO" id="GO:0005794">
    <property type="term" value="C:Golgi apparatus"/>
    <property type="evidence" value="ECO:0007669"/>
    <property type="project" value="TreeGrafter"/>
</dbReference>
<evidence type="ECO:0000256" key="4">
    <source>
        <dbReference type="ARBA" id="ARBA00022989"/>
    </source>
</evidence>
<gene>
    <name evidence="10" type="ORF">TL16_g01418</name>
</gene>
<name>A0A9W6ZF76_9STRA</name>
<keyword evidence="6 7" id="KW-0012">Acyltransferase</keyword>
<evidence type="ECO:0000256" key="6">
    <source>
        <dbReference type="ARBA" id="ARBA00023315"/>
    </source>
</evidence>